<evidence type="ECO:0000313" key="1">
    <source>
        <dbReference type="EMBL" id="KAJ1176827.1"/>
    </source>
</evidence>
<keyword evidence="2" id="KW-1185">Reference proteome</keyword>
<comment type="caution">
    <text evidence="1">The sequence shown here is derived from an EMBL/GenBank/DDBJ whole genome shotgun (WGS) entry which is preliminary data.</text>
</comment>
<dbReference type="EMBL" id="JANPWB010000006">
    <property type="protein sequence ID" value="KAJ1176827.1"/>
    <property type="molecule type" value="Genomic_DNA"/>
</dbReference>
<reference evidence="1" key="1">
    <citation type="journal article" date="2022" name="bioRxiv">
        <title>Sequencing and chromosome-scale assembly of the giantPleurodeles waltlgenome.</title>
        <authorList>
            <person name="Brown T."/>
            <person name="Elewa A."/>
            <person name="Iarovenko S."/>
            <person name="Subramanian E."/>
            <person name="Araus A.J."/>
            <person name="Petzold A."/>
            <person name="Susuki M."/>
            <person name="Suzuki K.-i.T."/>
            <person name="Hayashi T."/>
            <person name="Toyoda A."/>
            <person name="Oliveira C."/>
            <person name="Osipova E."/>
            <person name="Leigh N.D."/>
            <person name="Simon A."/>
            <person name="Yun M.H."/>
        </authorList>
    </citation>
    <scope>NUCLEOTIDE SEQUENCE</scope>
    <source>
        <strain evidence="1">20211129_DDA</strain>
        <tissue evidence="1">Liver</tissue>
    </source>
</reference>
<organism evidence="1 2">
    <name type="scientific">Pleurodeles waltl</name>
    <name type="common">Iberian ribbed newt</name>
    <dbReference type="NCBI Taxonomy" id="8319"/>
    <lineage>
        <taxon>Eukaryota</taxon>
        <taxon>Metazoa</taxon>
        <taxon>Chordata</taxon>
        <taxon>Craniata</taxon>
        <taxon>Vertebrata</taxon>
        <taxon>Euteleostomi</taxon>
        <taxon>Amphibia</taxon>
        <taxon>Batrachia</taxon>
        <taxon>Caudata</taxon>
        <taxon>Salamandroidea</taxon>
        <taxon>Salamandridae</taxon>
        <taxon>Pleurodelinae</taxon>
        <taxon>Pleurodeles</taxon>
    </lineage>
</organism>
<dbReference type="Proteomes" id="UP001066276">
    <property type="component" value="Chromosome 3_2"/>
</dbReference>
<evidence type="ECO:0000313" key="2">
    <source>
        <dbReference type="Proteomes" id="UP001066276"/>
    </source>
</evidence>
<sequence length="120" mass="13655">MPERVRRAETASVGGAQCFQFVKGSTHLCEDRDSNKAVGALMPQEGTCAYRRAPLLGTIPLWTVCSLFFSTFNRLFTFEYHRCLKYWVILPQPSLHVHVSESIMRRCAILSVVPCFNVKE</sequence>
<gene>
    <name evidence="1" type="ORF">NDU88_002094</name>
</gene>
<name>A0AAV7TJN1_PLEWA</name>
<protein>
    <submittedName>
        <fullName evidence="1">Uncharacterized protein</fullName>
    </submittedName>
</protein>
<proteinExistence type="predicted"/>
<dbReference type="AlphaFoldDB" id="A0AAV7TJN1"/>
<accession>A0AAV7TJN1</accession>